<dbReference type="GO" id="GO:0050660">
    <property type="term" value="F:flavin adenine dinucleotide binding"/>
    <property type="evidence" value="ECO:0007669"/>
    <property type="project" value="TreeGrafter"/>
</dbReference>
<dbReference type="SUPFAM" id="SSF51905">
    <property type="entry name" value="FAD/NAD(P)-binding domain"/>
    <property type="match status" value="1"/>
</dbReference>
<dbReference type="NCBIfam" id="NF004939">
    <property type="entry name" value="PRK06292.1-1"/>
    <property type="match status" value="1"/>
</dbReference>
<dbReference type="Gene3D" id="3.30.390.30">
    <property type="match status" value="1"/>
</dbReference>
<evidence type="ECO:0000256" key="3">
    <source>
        <dbReference type="ARBA" id="ARBA00022827"/>
    </source>
</evidence>
<dbReference type="PRINTS" id="PR00411">
    <property type="entry name" value="PNDRDTASEI"/>
</dbReference>
<proteinExistence type="predicted"/>
<keyword evidence="2" id="KW-0285">Flavoprotein</keyword>
<evidence type="ECO:0000259" key="4">
    <source>
        <dbReference type="Pfam" id="PF02852"/>
    </source>
</evidence>
<dbReference type="SUPFAM" id="SSF55424">
    <property type="entry name" value="FAD/NAD-linked reductases, dimerisation (C-terminal) domain"/>
    <property type="match status" value="1"/>
</dbReference>
<evidence type="ECO:0000259" key="5">
    <source>
        <dbReference type="Pfam" id="PF07992"/>
    </source>
</evidence>
<reference evidence="7" key="1">
    <citation type="submission" date="2016-10" db="EMBL/GenBank/DDBJ databases">
        <authorList>
            <person name="Varghese N."/>
            <person name="Submissions S."/>
        </authorList>
    </citation>
    <scope>NUCLEOTIDE SEQUENCE [LARGE SCALE GENOMIC DNA]</scope>
    <source>
        <strain evidence="7">CGMCC 1.9108</strain>
    </source>
</reference>
<keyword evidence="7" id="KW-1185">Reference proteome</keyword>
<dbReference type="Gene3D" id="3.50.50.60">
    <property type="entry name" value="FAD/NAD(P)-binding domain"/>
    <property type="match status" value="2"/>
</dbReference>
<dbReference type="GO" id="GO:0003955">
    <property type="term" value="F:NAD(P)H dehydrogenase (quinone) activity"/>
    <property type="evidence" value="ECO:0007669"/>
    <property type="project" value="TreeGrafter"/>
</dbReference>
<comment type="cofactor">
    <cofactor evidence="1">
        <name>FAD</name>
        <dbReference type="ChEBI" id="CHEBI:57692"/>
    </cofactor>
</comment>
<protein>
    <submittedName>
        <fullName evidence="6">Dihydrolipoamide dehydrogenase</fullName>
    </submittedName>
</protein>
<dbReference type="Pfam" id="PF07992">
    <property type="entry name" value="Pyr_redox_2"/>
    <property type="match status" value="1"/>
</dbReference>
<organism evidence="6 7">
    <name type="scientific">Ruegeria marina</name>
    <dbReference type="NCBI Taxonomy" id="639004"/>
    <lineage>
        <taxon>Bacteria</taxon>
        <taxon>Pseudomonadati</taxon>
        <taxon>Pseudomonadota</taxon>
        <taxon>Alphaproteobacteria</taxon>
        <taxon>Rhodobacterales</taxon>
        <taxon>Roseobacteraceae</taxon>
        <taxon>Ruegeria</taxon>
    </lineage>
</organism>
<dbReference type="PRINTS" id="PR00368">
    <property type="entry name" value="FADPNR"/>
</dbReference>
<sequence>MTPEPLDVAIIGAGTAGLSARSEVAKVTDSYRVFDPGPYGTTCARSACMPSKAFIQSAHDFHRRHAFGLLGIVGGESLDVDSKRVLAETRRVRDGLVDGVIEGMRAWRESNLVPHQAVFEAKGVLRAGQARFQPRATVIATGSRPRIPKDWHDKLGDRLLTSDDLFELPELPQRLAIIGLGPVGLELGQAFARLGVQVTGFDPSPSIGGVADPDLQSRLREALAAEMTIIMDQAEPVHVDQTGIRMRWNEGETEVDYVLAAMGRVPNLDRLGLDVLGVDLGETGRPDLPEDRLDLPGTRLYFAGDSGPGPALLHEASDEGRIAGYFAARAEDAVFRRRTPLRLVFCDPQIAHAGESWDTLEARADGVAIGEATFDRSGRTRLQRGQGGVIRIYAEKATGRLLGAAIVAPEAEHLAHLLAYAVSRDDGLKNLLRMPSYHPTHEEVLRRALRATLRNCDVDVGELEAIRCKDAPVDCDNGQP</sequence>
<dbReference type="InterPro" id="IPR023753">
    <property type="entry name" value="FAD/NAD-binding_dom"/>
</dbReference>
<dbReference type="Proteomes" id="UP000199628">
    <property type="component" value="Unassembled WGS sequence"/>
</dbReference>
<dbReference type="PANTHER" id="PTHR43014:SF4">
    <property type="entry name" value="PYRIDINE NUCLEOTIDE-DISULFIDE OXIDOREDUCTASE RCLA-RELATED"/>
    <property type="match status" value="1"/>
</dbReference>
<evidence type="ECO:0000313" key="6">
    <source>
        <dbReference type="EMBL" id="SDC01904.1"/>
    </source>
</evidence>
<dbReference type="AlphaFoldDB" id="A0A1G6I5Y1"/>
<dbReference type="RefSeq" id="WP_093026700.1">
    <property type="nucleotide sequence ID" value="NZ_FMZV01000001.1"/>
</dbReference>
<dbReference type="InterPro" id="IPR004099">
    <property type="entry name" value="Pyr_nucl-diS_OxRdtase_dimer"/>
</dbReference>
<dbReference type="EMBL" id="FMZV01000001">
    <property type="protein sequence ID" value="SDC01904.1"/>
    <property type="molecule type" value="Genomic_DNA"/>
</dbReference>
<dbReference type="PANTHER" id="PTHR43014">
    <property type="entry name" value="MERCURIC REDUCTASE"/>
    <property type="match status" value="1"/>
</dbReference>
<name>A0A1G6I5Y1_9RHOB</name>
<feature type="domain" description="FAD/NAD(P)-binding" evidence="5">
    <location>
        <begin position="7"/>
        <end position="320"/>
    </location>
</feature>
<dbReference type="OrthoDB" id="9776382at2"/>
<keyword evidence="3" id="KW-0274">FAD</keyword>
<dbReference type="InterPro" id="IPR036188">
    <property type="entry name" value="FAD/NAD-bd_sf"/>
</dbReference>
<dbReference type="Pfam" id="PF02852">
    <property type="entry name" value="Pyr_redox_dim"/>
    <property type="match status" value="1"/>
</dbReference>
<dbReference type="STRING" id="639004.SAMN04488239_10135"/>
<evidence type="ECO:0000313" key="7">
    <source>
        <dbReference type="Proteomes" id="UP000199628"/>
    </source>
</evidence>
<evidence type="ECO:0000256" key="1">
    <source>
        <dbReference type="ARBA" id="ARBA00001974"/>
    </source>
</evidence>
<gene>
    <name evidence="6" type="ORF">SAMN04488239_10135</name>
</gene>
<accession>A0A1G6I5Y1</accession>
<dbReference type="InterPro" id="IPR016156">
    <property type="entry name" value="FAD/NAD-linked_Rdtase_dimer_sf"/>
</dbReference>
<evidence type="ECO:0000256" key="2">
    <source>
        <dbReference type="ARBA" id="ARBA00022630"/>
    </source>
</evidence>
<feature type="domain" description="Pyridine nucleotide-disulphide oxidoreductase dimerisation" evidence="4">
    <location>
        <begin position="343"/>
        <end position="448"/>
    </location>
</feature>